<evidence type="ECO:0000259" key="4">
    <source>
        <dbReference type="Pfam" id="PF07993"/>
    </source>
</evidence>
<dbReference type="SUPFAM" id="SSF53335">
    <property type="entry name" value="S-adenosyl-L-methionine-dependent methyltransferases"/>
    <property type="match status" value="1"/>
</dbReference>
<dbReference type="Gene3D" id="3.40.50.150">
    <property type="entry name" value="Vaccinia Virus protein VP39"/>
    <property type="match status" value="1"/>
</dbReference>
<dbReference type="EMBL" id="JAQHRD010000006">
    <property type="protein sequence ID" value="KAJ6440213.1"/>
    <property type="molecule type" value="Genomic_DNA"/>
</dbReference>
<dbReference type="SUPFAM" id="SSF56801">
    <property type="entry name" value="Acetyl-CoA synthetase-like"/>
    <property type="match status" value="1"/>
</dbReference>
<dbReference type="Gene3D" id="3.40.50.720">
    <property type="entry name" value="NAD(P)-binding Rossmann-like Domain"/>
    <property type="match status" value="1"/>
</dbReference>
<dbReference type="PANTHER" id="PTHR43667:SF2">
    <property type="entry name" value="FATTY ACID C-METHYL TRANSFERASE"/>
    <property type="match status" value="1"/>
</dbReference>
<dbReference type="InterPro" id="IPR013120">
    <property type="entry name" value="FAR_NAD-bd"/>
</dbReference>
<reference evidence="5" key="1">
    <citation type="submission" date="2023-01" db="EMBL/GenBank/DDBJ databases">
        <title>The growth and conidiation of Purpureocillium lavendulum are regulated by nitrogen source and histone H3K14 acetylation.</title>
        <authorList>
            <person name="Tang P."/>
            <person name="Han J."/>
            <person name="Zhang C."/>
            <person name="Tang P."/>
            <person name="Qi F."/>
            <person name="Zhang K."/>
            <person name="Liang L."/>
        </authorList>
    </citation>
    <scope>NUCLEOTIDE SEQUENCE</scope>
    <source>
        <strain evidence="5">YMF1.00683</strain>
    </source>
</reference>
<sequence>MAPPDASYFTCTLGEAASGGLNRPLDAAPFSSIIDVIDRQAESNASSPATGFAAFKGEDGNRGRSFKGHTRTCGPLTFEDLRDLSIAAALKLSATINGRKNGSAIGLLCSSDVNFVLTLLGLMRLARPVILLAPQLEPRAVEHLCQKLGARVVLYDDLYESIALKIDSDIEVLPVPKYPSMRCGHDPFPMHKVPAAEAELAEPAFYFHTSGTSTGLPSPIPQSHDIARVLPRCRDENPPATFSTTPLYHGGLADCLRSWASGAMIWLFPEGEIPLTARNITQAVDIARHSSITPVKYFSSVPYVLQMLAEDERGLHLLASMELVGVGGAAMPAATGDLLVRSGVNLLSRFGSAECGFLLSSHRDYEADREWEYLRVTVGDSFLCFEPRDDGLSELIVQKGWPFLSKTNRADGAYATSDLFEPHPRIANAWRYHSRADSRITLANGKKFDPSVLETELQSATPLLRAVYVFGSGRPCAGALLFPRKGAAAQSVIAAVRPALLRLNSRISSHARVEDSMLIVMSSDDVEDQDPLPRSSKGSVLRHQADVKYATAIEAAYGAPSAAEGMSTLHVQDSDIPPIVLDCFRHVLHRSIDPDRDLYLQGVDSIACIQIRKLIESKGLVPSDSVIPINVIYDQGTVTGLVSYLERIRNGHLDDIHNHKNQLEYMKFLAGRYGVPSGVPRGSKSGGTSDVVVLTGATGFLGAYILHLLRERHDVDRVYCLVRAATKDDARNRVSQSQADRGFPPLRHDGHNEDDCRRVVCLPLDGVTAGLGLAAEDRRTILDQATVIIHGAWAVNFNLPLSSFEDQLSCLSELLALAIESDSRLFFISSIAAASSTSAPSIAESSSDDPSDASPLGYSRSKWVAEKMCAEADRSLAQRPVEGRPWKPIMSVIRVGQLCGDRATGAWNCREAYPLMFAASSAVGCLPDMPHEPTNWLPVDVAARAVLEISLGEGRRDDPVEPDSVAGPRFSTPVYHVANPHRSTSWGQVVRWIANDTAPRRLEIVSPGAWVERLERDLPEEHPAWSLMDFWKQSFTKRRDGDDAVNGSGRVRDASSEEKVPAIEVGRTVQVADSMRAAGPLDRDSVLRQWSWVQANSAETTTHRRFSPKRHAFSYSYLTVGIPVDYKGSANGMIEMDESSAAPVDRCFPLANLTARSWYCVHAADHLQRGHSQLSLREKLDSYLQSEGLAPTDFPRAFLVTAPRFMGYHFNPVSLWYLYSPDKTLAAIILEVNNTYDERRPYLILRDAATRESASGRTRIQGSPVKDFYVSPFNARTGYYSVLTSDPLGSGSNRPLGLDITITLMSSKGRPKLVARLFSDGPAVDPFALGPLSKMVFLAKWSWVGFATVPRIVKEATTLLFRQKLHLRDKPEPLVATLGRHPTPIEESLEMCFRSYLSFLVDRSAKPVEVKYFASGLLTATEKTFTPLRSKGLDSDHVLEIRVLSPSFYSRFIRYPRSLDAMLAELQERQTISITWLRLFLFADIGFAEAYMLGDVECNDLTAFFRMFIDNRKELNNGTTALSALTSVLSSIGRSTNTRVNSLLNTAAHYDISNAMFAAFLSKDMTYSCPIWRAAVGSDDTSAESLEDAQQRKLTRFIQGARISASDHVLEIGTGWGSFSVEAVRQTGCRVTSITLSQKQKELAEKRIKLAGFAHRIEVKFMDYRDLPTPEKPFDKIISIEMIEAVGKVHLAEYFKGIHRLLKQDGGVAMFQCITIPEALHAAGDGKPGFIDQYIFPGGYLPSVTELLNHITTQSKGTLIVEHMENIGGHYAKALRLWREKFLLSFEGTITPALLERNPIMSKEEIGLFRRKWEYYFSYCEAGFQTNTLGDVIITVGRLGGMELMKGIPL</sequence>
<gene>
    <name evidence="5" type="ORF">O9K51_08104</name>
</gene>
<accession>A0AB34FM33</accession>
<protein>
    <submittedName>
        <fullName evidence="5">L-aminoadipate-semialdehyde dehydrogenase</fullName>
    </submittedName>
</protein>
<dbReference type="Pfam" id="PF23562">
    <property type="entry name" value="AMP-binding_C_3"/>
    <property type="match status" value="1"/>
</dbReference>
<dbReference type="SUPFAM" id="SSF51735">
    <property type="entry name" value="NAD(P)-binding Rossmann-fold domains"/>
    <property type="match status" value="1"/>
</dbReference>
<dbReference type="InterPro" id="IPR050723">
    <property type="entry name" value="CFA/CMAS"/>
</dbReference>
<keyword evidence="1" id="KW-0596">Phosphopantetheine</keyword>
<evidence type="ECO:0000256" key="2">
    <source>
        <dbReference type="ARBA" id="ARBA00022553"/>
    </source>
</evidence>
<dbReference type="Proteomes" id="UP001163105">
    <property type="component" value="Unassembled WGS sequence"/>
</dbReference>
<proteinExistence type="predicted"/>
<keyword evidence="2" id="KW-0597">Phosphoprotein</keyword>
<dbReference type="PANTHER" id="PTHR43667">
    <property type="entry name" value="CYCLOPROPANE-FATTY-ACYL-PHOSPHOLIPID SYNTHASE"/>
    <property type="match status" value="1"/>
</dbReference>
<dbReference type="InterPro" id="IPR010775">
    <property type="entry name" value="DUF1365"/>
</dbReference>
<name>A0AB34FM33_9HYPO</name>
<dbReference type="Pfam" id="PF02353">
    <property type="entry name" value="CMAS"/>
    <property type="match status" value="1"/>
</dbReference>
<organism evidence="5 6">
    <name type="scientific">Purpureocillium lavendulum</name>
    <dbReference type="NCBI Taxonomy" id="1247861"/>
    <lineage>
        <taxon>Eukaryota</taxon>
        <taxon>Fungi</taxon>
        <taxon>Dikarya</taxon>
        <taxon>Ascomycota</taxon>
        <taxon>Pezizomycotina</taxon>
        <taxon>Sordariomycetes</taxon>
        <taxon>Hypocreomycetidae</taxon>
        <taxon>Hypocreales</taxon>
        <taxon>Ophiocordycipitaceae</taxon>
        <taxon>Purpureocillium</taxon>
    </lineage>
</organism>
<dbReference type="InterPro" id="IPR042099">
    <property type="entry name" value="ANL_N_sf"/>
</dbReference>
<feature type="domain" description="AMP-dependent synthetase/ligase" evidence="3">
    <location>
        <begin position="76"/>
        <end position="368"/>
    </location>
</feature>
<dbReference type="InterPro" id="IPR029063">
    <property type="entry name" value="SAM-dependent_MTases_sf"/>
</dbReference>
<comment type="caution">
    <text evidence="5">The sequence shown here is derived from an EMBL/GenBank/DDBJ whole genome shotgun (WGS) entry which is preliminary data.</text>
</comment>
<dbReference type="CDD" id="cd02440">
    <property type="entry name" value="AdoMet_MTases"/>
    <property type="match status" value="1"/>
</dbReference>
<evidence type="ECO:0000259" key="3">
    <source>
        <dbReference type="Pfam" id="PF00501"/>
    </source>
</evidence>
<dbReference type="Pfam" id="PF07993">
    <property type="entry name" value="NAD_binding_4"/>
    <property type="match status" value="1"/>
</dbReference>
<keyword evidence="6" id="KW-1185">Reference proteome</keyword>
<dbReference type="InterPro" id="IPR036291">
    <property type="entry name" value="NAD(P)-bd_dom_sf"/>
</dbReference>
<dbReference type="InterPro" id="IPR036736">
    <property type="entry name" value="ACP-like_sf"/>
</dbReference>
<evidence type="ECO:0000313" key="5">
    <source>
        <dbReference type="EMBL" id="KAJ6440213.1"/>
    </source>
</evidence>
<evidence type="ECO:0000313" key="6">
    <source>
        <dbReference type="Proteomes" id="UP001163105"/>
    </source>
</evidence>
<dbReference type="SUPFAM" id="SSF47336">
    <property type="entry name" value="ACP-like"/>
    <property type="match status" value="1"/>
</dbReference>
<dbReference type="Gene3D" id="3.40.50.12780">
    <property type="entry name" value="N-terminal domain of ligase-like"/>
    <property type="match status" value="1"/>
</dbReference>
<feature type="domain" description="Thioester reductase (TE)" evidence="4">
    <location>
        <begin position="694"/>
        <end position="946"/>
    </location>
</feature>
<evidence type="ECO:0000256" key="1">
    <source>
        <dbReference type="ARBA" id="ARBA00022450"/>
    </source>
</evidence>
<dbReference type="Pfam" id="PF07103">
    <property type="entry name" value="DUF1365"/>
    <property type="match status" value="1"/>
</dbReference>
<dbReference type="Pfam" id="PF00501">
    <property type="entry name" value="AMP-binding"/>
    <property type="match status" value="1"/>
</dbReference>
<dbReference type="InterPro" id="IPR000873">
    <property type="entry name" value="AMP-dep_synth/lig_dom"/>
</dbReference>